<name>A0A9W6SNZ4_9ACTN</name>
<dbReference type="EMBL" id="BSTX01000003">
    <property type="protein sequence ID" value="GLZ79471.1"/>
    <property type="molecule type" value="Genomic_DNA"/>
</dbReference>
<dbReference type="InterPro" id="IPR036388">
    <property type="entry name" value="WH-like_DNA-bd_sf"/>
</dbReference>
<dbReference type="PANTHER" id="PTHR33169:SF26">
    <property type="entry name" value="CONSERVED PROTEIN"/>
    <property type="match status" value="1"/>
</dbReference>
<evidence type="ECO:0000259" key="1">
    <source>
        <dbReference type="Pfam" id="PF03551"/>
    </source>
</evidence>
<dbReference type="InterPro" id="IPR052509">
    <property type="entry name" value="Metal_resp_DNA-bind_regulator"/>
</dbReference>
<dbReference type="Proteomes" id="UP001165079">
    <property type="component" value="Unassembled WGS sequence"/>
</dbReference>
<dbReference type="InterPro" id="IPR005149">
    <property type="entry name" value="Tscrpt_reg_PadR_N"/>
</dbReference>
<evidence type="ECO:0000313" key="3">
    <source>
        <dbReference type="Proteomes" id="UP001165079"/>
    </source>
</evidence>
<sequence>MLPLSILGFLYEEPLHGYELKSRISALTGHVKPVSDGALYPAITRLERDGLLTRHLEEGTGAAPRQVLTLTETGREELRRRLREPKQVEITDRNRYFTLLAFLRHLDSPGEQAAVLRRRLEFLEAPAAFFVRDGTRVKASQTPDPFRRGMVEIARATSVAEKDWLRRTISELQS</sequence>
<dbReference type="PANTHER" id="PTHR33169">
    <property type="entry name" value="PADR-FAMILY TRANSCRIPTIONAL REGULATOR"/>
    <property type="match status" value="1"/>
</dbReference>
<organism evidence="2 3">
    <name type="scientific">Actinorhabdospora filicis</name>
    <dbReference type="NCBI Taxonomy" id="1785913"/>
    <lineage>
        <taxon>Bacteria</taxon>
        <taxon>Bacillati</taxon>
        <taxon>Actinomycetota</taxon>
        <taxon>Actinomycetes</taxon>
        <taxon>Micromonosporales</taxon>
        <taxon>Micromonosporaceae</taxon>
        <taxon>Actinorhabdospora</taxon>
    </lineage>
</organism>
<feature type="domain" description="Transcription regulator PadR N-terminal" evidence="1">
    <location>
        <begin position="6"/>
        <end position="79"/>
    </location>
</feature>
<dbReference type="SUPFAM" id="SSF46785">
    <property type="entry name" value="Winged helix' DNA-binding domain"/>
    <property type="match status" value="1"/>
</dbReference>
<dbReference type="Gene3D" id="1.10.10.10">
    <property type="entry name" value="Winged helix-like DNA-binding domain superfamily/Winged helix DNA-binding domain"/>
    <property type="match status" value="1"/>
</dbReference>
<dbReference type="InterPro" id="IPR036390">
    <property type="entry name" value="WH_DNA-bd_sf"/>
</dbReference>
<keyword evidence="3" id="KW-1185">Reference proteome</keyword>
<evidence type="ECO:0000313" key="2">
    <source>
        <dbReference type="EMBL" id="GLZ79471.1"/>
    </source>
</evidence>
<protein>
    <submittedName>
        <fullName evidence="2">PadR family transcriptional regulator</fullName>
    </submittedName>
</protein>
<accession>A0A9W6SNZ4</accession>
<dbReference type="Pfam" id="PF03551">
    <property type="entry name" value="PadR"/>
    <property type="match status" value="1"/>
</dbReference>
<dbReference type="AlphaFoldDB" id="A0A9W6SNZ4"/>
<proteinExistence type="predicted"/>
<gene>
    <name evidence="2" type="ORF">Afil01_42780</name>
</gene>
<dbReference type="RefSeq" id="WP_285664622.1">
    <property type="nucleotide sequence ID" value="NZ_BSTX01000003.1"/>
</dbReference>
<comment type="caution">
    <text evidence="2">The sequence shown here is derived from an EMBL/GenBank/DDBJ whole genome shotgun (WGS) entry which is preliminary data.</text>
</comment>
<reference evidence="2" key="1">
    <citation type="submission" date="2023-03" db="EMBL/GenBank/DDBJ databases">
        <title>Actinorhabdospora filicis NBRC 111898.</title>
        <authorList>
            <person name="Ichikawa N."/>
            <person name="Sato H."/>
            <person name="Tonouchi N."/>
        </authorList>
    </citation>
    <scope>NUCLEOTIDE SEQUENCE</scope>
    <source>
        <strain evidence="2">NBRC 111898</strain>
    </source>
</reference>